<accession>A0A6B2JHB5</accession>
<reference evidence="2 3" key="1">
    <citation type="submission" date="2020-02" db="EMBL/GenBank/DDBJ databases">
        <title>Pseudoroseicyclus tamarix, sp. nov., isolated from offshore sediment of a Tamarix chinensis forest.</title>
        <authorList>
            <person name="Gai Y."/>
        </authorList>
    </citation>
    <scope>NUCLEOTIDE SEQUENCE [LARGE SCALE GENOMIC DNA]</scope>
    <source>
        <strain evidence="2 3">CLL3-39</strain>
    </source>
</reference>
<comment type="caution">
    <text evidence="2">The sequence shown here is derived from an EMBL/GenBank/DDBJ whole genome shotgun (WGS) entry which is preliminary data.</text>
</comment>
<dbReference type="EMBL" id="JAAGAB010000002">
    <property type="protein sequence ID" value="NDV00623.1"/>
    <property type="molecule type" value="Genomic_DNA"/>
</dbReference>
<evidence type="ECO:0000313" key="2">
    <source>
        <dbReference type="EMBL" id="NDV00623.1"/>
    </source>
</evidence>
<dbReference type="Gene3D" id="3.30.1460.30">
    <property type="entry name" value="YgaC/TfoX-N like chaperone"/>
    <property type="match status" value="1"/>
</dbReference>
<dbReference type="Pfam" id="PF04993">
    <property type="entry name" value="TfoX_N"/>
    <property type="match status" value="1"/>
</dbReference>
<evidence type="ECO:0000313" key="3">
    <source>
        <dbReference type="Proteomes" id="UP000474757"/>
    </source>
</evidence>
<name>A0A6B2JHB5_9RHOB</name>
<dbReference type="RefSeq" id="WP_163891295.1">
    <property type="nucleotide sequence ID" value="NZ_JAAFYS010000002.1"/>
</dbReference>
<gene>
    <name evidence="2" type="ORF">GZA08_06535</name>
</gene>
<sequence length="109" mass="11650">MAHDEGVAELLRERLEGERFREQRMFGGLALMVEGHMVAGVLGESALFRPGRDRMEEALALPGVTPMTMGARTMGGFVAASPEALGDDATLDRLLALSLACIRALPPKA</sequence>
<evidence type="ECO:0000259" key="1">
    <source>
        <dbReference type="Pfam" id="PF04993"/>
    </source>
</evidence>
<keyword evidence="3" id="KW-1185">Reference proteome</keyword>
<dbReference type="InterPro" id="IPR007076">
    <property type="entry name" value="TfoX_N"/>
</dbReference>
<dbReference type="AlphaFoldDB" id="A0A6B2JHB5"/>
<protein>
    <submittedName>
        <fullName evidence="2">TfoX/Sxy family protein</fullName>
    </submittedName>
</protein>
<organism evidence="2 3">
    <name type="scientific">Pseudoroseicyclus tamaricis</name>
    <dbReference type="NCBI Taxonomy" id="2705421"/>
    <lineage>
        <taxon>Bacteria</taxon>
        <taxon>Pseudomonadati</taxon>
        <taxon>Pseudomonadota</taxon>
        <taxon>Alphaproteobacteria</taxon>
        <taxon>Rhodobacterales</taxon>
        <taxon>Paracoccaceae</taxon>
        <taxon>Pseudoroseicyclus</taxon>
    </lineage>
</organism>
<dbReference type="Proteomes" id="UP000474757">
    <property type="component" value="Unassembled WGS sequence"/>
</dbReference>
<proteinExistence type="predicted"/>
<feature type="domain" description="TfoX N-terminal" evidence="1">
    <location>
        <begin position="18"/>
        <end position="100"/>
    </location>
</feature>
<dbReference type="SUPFAM" id="SSF159894">
    <property type="entry name" value="YgaC/TfoX-N like"/>
    <property type="match status" value="1"/>
</dbReference>